<dbReference type="AlphaFoldDB" id="A0A484R1Z3"/>
<dbReference type="InterPro" id="IPR050643">
    <property type="entry name" value="Periplasmic_pilus_chap"/>
</dbReference>
<organism evidence="2">
    <name type="scientific">plant metagenome</name>
    <dbReference type="NCBI Taxonomy" id="1297885"/>
    <lineage>
        <taxon>unclassified sequences</taxon>
        <taxon>metagenomes</taxon>
        <taxon>organismal metagenomes</taxon>
    </lineage>
</organism>
<dbReference type="SUPFAM" id="SSF49354">
    <property type="entry name" value="PapD-like"/>
    <property type="match status" value="1"/>
</dbReference>
<dbReference type="EMBL" id="CAADIE010000025">
    <property type="protein sequence ID" value="VFR44538.1"/>
    <property type="molecule type" value="Genomic_DNA"/>
</dbReference>
<reference evidence="2" key="1">
    <citation type="submission" date="2019-03" db="EMBL/GenBank/DDBJ databases">
        <authorList>
            <person name="Danneels B."/>
        </authorList>
    </citation>
    <scope>NUCLEOTIDE SEQUENCE</scope>
</reference>
<evidence type="ECO:0000259" key="1">
    <source>
        <dbReference type="Pfam" id="PF00345"/>
    </source>
</evidence>
<dbReference type="Gene3D" id="2.60.40.10">
    <property type="entry name" value="Immunoglobulins"/>
    <property type="match status" value="1"/>
</dbReference>
<name>A0A484R1Z3_9ZZZZ</name>
<sequence length="241" mass="26056">MATPTIWRRLTGFCLATCAAGVLAQGTSLQISPVQIHLSLAQQATTLTLRNASSEPMYGQVRVFAWRQRDGEDVLDPTQEIVVTPPLIQVAPGTTQVIRLLRMGSADKGERAYRLIIDEIAKPMPDPVSGVQVRLRYSVPVFIGGGAGKPQEELRWMVSRRGQDWVLRVANAGPYRAQISAVTLTAGGRTQSLGEGLLGYALSSSEREWVLPFSLPEQGPVTVRATVNTQALEATAARPAP</sequence>
<feature type="domain" description="Pili assembly chaperone N-terminal" evidence="1">
    <location>
        <begin position="29"/>
        <end position="143"/>
    </location>
</feature>
<dbReference type="InterPro" id="IPR016147">
    <property type="entry name" value="Pili_assmbl_chaperone_N"/>
</dbReference>
<dbReference type="Pfam" id="PF00345">
    <property type="entry name" value="PapD_N"/>
    <property type="match status" value="1"/>
</dbReference>
<protein>
    <submittedName>
        <fullName evidence="2">Sigma-fimbriae chaperone protein</fullName>
    </submittedName>
</protein>
<dbReference type="GO" id="GO:0071555">
    <property type="term" value="P:cell wall organization"/>
    <property type="evidence" value="ECO:0007669"/>
    <property type="project" value="InterPro"/>
</dbReference>
<dbReference type="PANTHER" id="PTHR30251:SF4">
    <property type="entry name" value="SLR1668 PROTEIN"/>
    <property type="match status" value="1"/>
</dbReference>
<dbReference type="GO" id="GO:0030288">
    <property type="term" value="C:outer membrane-bounded periplasmic space"/>
    <property type="evidence" value="ECO:0007669"/>
    <property type="project" value="InterPro"/>
</dbReference>
<accession>A0A484R1Z3</accession>
<gene>
    <name evidence="2" type="ORF">BER1_3335</name>
</gene>
<evidence type="ECO:0000313" key="2">
    <source>
        <dbReference type="EMBL" id="VFR44538.1"/>
    </source>
</evidence>
<dbReference type="InterPro" id="IPR008962">
    <property type="entry name" value="PapD-like_sf"/>
</dbReference>
<dbReference type="InterPro" id="IPR013783">
    <property type="entry name" value="Ig-like_fold"/>
</dbReference>
<proteinExistence type="predicted"/>
<dbReference type="PANTHER" id="PTHR30251">
    <property type="entry name" value="PILUS ASSEMBLY CHAPERONE"/>
    <property type="match status" value="1"/>
</dbReference>